<dbReference type="GeneID" id="78816719"/>
<evidence type="ECO:0000256" key="1">
    <source>
        <dbReference type="ARBA" id="ARBA00009125"/>
    </source>
</evidence>
<evidence type="ECO:0000313" key="5">
    <source>
        <dbReference type="Proteomes" id="UP000232133"/>
    </source>
</evidence>
<accession>A0A2H4U641</accession>
<organism evidence="4 5">
    <name type="scientific">Methanobrevibacter smithii</name>
    <dbReference type="NCBI Taxonomy" id="2173"/>
    <lineage>
        <taxon>Archaea</taxon>
        <taxon>Methanobacteriati</taxon>
        <taxon>Methanobacteriota</taxon>
        <taxon>Methanomada group</taxon>
        <taxon>Methanobacteria</taxon>
        <taxon>Methanobacteriales</taxon>
        <taxon>Methanobacteriaceae</taxon>
        <taxon>Methanobrevibacter</taxon>
    </lineage>
</organism>
<keyword evidence="2" id="KW-0489">Methyltransferase</keyword>
<evidence type="ECO:0000313" key="4">
    <source>
        <dbReference type="EMBL" id="ATZ59581.1"/>
    </source>
</evidence>
<dbReference type="OMA" id="GVDEGWT"/>
<dbReference type="SUPFAM" id="SSF53659">
    <property type="entry name" value="Isocitrate/Isopropylmalate dehydrogenase-like"/>
    <property type="match status" value="1"/>
</dbReference>
<evidence type="ECO:0000256" key="2">
    <source>
        <dbReference type="ARBA" id="ARBA00022603"/>
    </source>
</evidence>
<dbReference type="GO" id="GO:0008168">
    <property type="term" value="F:methyltransferase activity"/>
    <property type="evidence" value="ECO:0007669"/>
    <property type="project" value="UniProtKB-KW"/>
</dbReference>
<proteinExistence type="inferred from homology"/>
<gene>
    <name evidence="4" type="ORF">BK798_03690</name>
</gene>
<dbReference type="GO" id="GO:0032259">
    <property type="term" value="P:methylation"/>
    <property type="evidence" value="ECO:0007669"/>
    <property type="project" value="UniProtKB-KW"/>
</dbReference>
<dbReference type="AlphaFoldDB" id="A0A2H4U641"/>
<protein>
    <submittedName>
        <fullName evidence="4">Phosphotransacetylase</fullName>
    </submittedName>
</protein>
<reference evidence="4 5" key="1">
    <citation type="submission" date="2016-10" db="EMBL/GenBank/DDBJ databases">
        <authorList>
            <person name="Varghese N."/>
        </authorList>
    </citation>
    <scope>NUCLEOTIDE SEQUENCE [LARGE SCALE GENOMIC DNA]</scope>
    <source>
        <strain evidence="4 5">KB11</strain>
    </source>
</reference>
<keyword evidence="3" id="KW-0808">Transferase</keyword>
<dbReference type="InterPro" id="IPR016764">
    <property type="entry name" value="MeTrfase_MtxX_xsu"/>
</dbReference>
<dbReference type="Gene3D" id="3.40.718.10">
    <property type="entry name" value="Isopropylmalate Dehydrogenase"/>
    <property type="match status" value="1"/>
</dbReference>
<sequence length="238" mass="26494">MITIAVGVGENKNILEACDIFKTQKPNVNIELIENDKKLAKSISDKNIDATIRGSLAASNVLKQLKESYPKISRATYIHGKGHEFIISSVGIDEGNTLKEKLNIAVHCIDFMKKLKKTPKIATLSYARPGDYGRSEEINQSLDDAKKLTQLIEKHTNQKIENSCVLIDQAIKNKCNILIAPNGIVGNTIFRTLVLLNSWPSFGAITFGIDDIYIDTSRDQSREGYLRSLELAYKLAKL</sequence>
<evidence type="ECO:0000256" key="3">
    <source>
        <dbReference type="ARBA" id="ARBA00022679"/>
    </source>
</evidence>
<dbReference type="RefSeq" id="WP_004034018.1">
    <property type="nucleotide sequence ID" value="NZ_CAABOX010000002.1"/>
</dbReference>
<dbReference type="EMBL" id="CP017803">
    <property type="protein sequence ID" value="ATZ59581.1"/>
    <property type="molecule type" value="Genomic_DNA"/>
</dbReference>
<name>A0A2H4U641_METSM</name>
<dbReference type="Proteomes" id="UP000232133">
    <property type="component" value="Chromosome"/>
</dbReference>
<dbReference type="NCBIfam" id="TIGR03270">
    <property type="entry name" value="methan_mark_4"/>
    <property type="match status" value="1"/>
</dbReference>
<comment type="similarity">
    <text evidence="1">Belongs to the MtxX family.</text>
</comment>